<accession>A0A0H3C572</accession>
<protein>
    <submittedName>
        <fullName evidence="10">Methyl-accepting chemotaxis protein</fullName>
    </submittedName>
</protein>
<evidence type="ECO:0000256" key="4">
    <source>
        <dbReference type="ARBA" id="ARBA00029447"/>
    </source>
</evidence>
<evidence type="ECO:0000259" key="9">
    <source>
        <dbReference type="PROSITE" id="PS50885"/>
    </source>
</evidence>
<evidence type="ECO:0000313" key="10">
    <source>
        <dbReference type="EMBL" id="ACL94094.1"/>
    </source>
</evidence>
<keyword evidence="2" id="KW-1003">Cell membrane</keyword>
<name>A0A0H3C572_CAUVN</name>
<organism evidence="10 11">
    <name type="scientific">Caulobacter vibrioides (strain NA1000 / CB15N)</name>
    <name type="common">Caulobacter crescentus</name>
    <dbReference type="NCBI Taxonomy" id="565050"/>
    <lineage>
        <taxon>Bacteria</taxon>
        <taxon>Pseudomonadati</taxon>
        <taxon>Pseudomonadota</taxon>
        <taxon>Alphaproteobacteria</taxon>
        <taxon>Caulobacterales</taxon>
        <taxon>Caulobacteraceae</taxon>
        <taxon>Caulobacter</taxon>
    </lineage>
</organism>
<dbReference type="EMBL" id="CP001340">
    <property type="protein sequence ID" value="ACL94094.1"/>
    <property type="molecule type" value="Genomic_DNA"/>
</dbReference>
<comment type="subcellular location">
    <subcellularLocation>
        <location evidence="1">Cell inner membrane</location>
        <topology evidence="1">Multi-pass membrane protein</topology>
    </subcellularLocation>
</comment>
<dbReference type="PANTHER" id="PTHR32089">
    <property type="entry name" value="METHYL-ACCEPTING CHEMOTAXIS PROTEIN MCPB"/>
    <property type="match status" value="1"/>
</dbReference>
<dbReference type="InterPro" id="IPR004090">
    <property type="entry name" value="Chemotax_Me-accpt_rcpt"/>
</dbReference>
<evidence type="ECO:0000256" key="1">
    <source>
        <dbReference type="ARBA" id="ARBA00004429"/>
    </source>
</evidence>
<dbReference type="SMART" id="SM00283">
    <property type="entry name" value="MA"/>
    <property type="match status" value="1"/>
</dbReference>
<dbReference type="HOGENOM" id="CLU_000445_107_27_5"/>
<evidence type="ECO:0000256" key="6">
    <source>
        <dbReference type="SAM" id="Phobius"/>
    </source>
</evidence>
<dbReference type="Gene3D" id="1.10.287.950">
    <property type="entry name" value="Methyl-accepting chemotaxis protein"/>
    <property type="match status" value="1"/>
</dbReference>
<dbReference type="PANTHER" id="PTHR32089:SF112">
    <property type="entry name" value="LYSOZYME-LIKE PROTEIN-RELATED"/>
    <property type="match status" value="1"/>
</dbReference>
<dbReference type="PhylomeDB" id="A0A0H3C572"/>
<dbReference type="InterPro" id="IPR000727">
    <property type="entry name" value="T_SNARE_dom"/>
</dbReference>
<feature type="domain" description="T-SNARE coiled-coil homology" evidence="8">
    <location>
        <begin position="524"/>
        <end position="586"/>
    </location>
</feature>
<dbReference type="KEGG" id="ccs:CCNA_00629"/>
<dbReference type="PRINTS" id="PR00260">
    <property type="entry name" value="CHEMTRNSDUCR"/>
</dbReference>
<evidence type="ECO:0000259" key="7">
    <source>
        <dbReference type="PROSITE" id="PS50111"/>
    </source>
</evidence>
<evidence type="ECO:0000256" key="2">
    <source>
        <dbReference type="ARBA" id="ARBA00022519"/>
    </source>
</evidence>
<dbReference type="InterPro" id="IPR004089">
    <property type="entry name" value="MCPsignal_dom"/>
</dbReference>
<evidence type="ECO:0000256" key="5">
    <source>
        <dbReference type="PROSITE-ProRule" id="PRU00284"/>
    </source>
</evidence>
<dbReference type="OrthoDB" id="266313at2"/>
<keyword evidence="3 5" id="KW-0807">Transducer</keyword>
<reference evidence="10 11" key="1">
    <citation type="journal article" date="2010" name="J. Bacteriol.">
        <title>The genetic basis of laboratory adaptation in Caulobacter crescentus.</title>
        <authorList>
            <person name="Marks M.E."/>
            <person name="Castro-Rojas C.M."/>
            <person name="Teiling C."/>
            <person name="Du L."/>
            <person name="Kapatral V."/>
            <person name="Walunas T.L."/>
            <person name="Crosson S."/>
        </authorList>
    </citation>
    <scope>NUCLEOTIDE SEQUENCE [LARGE SCALE GENOMIC DNA]</scope>
    <source>
        <strain evidence="11">NA1000 / CB15N</strain>
    </source>
</reference>
<dbReference type="SUPFAM" id="SSF58104">
    <property type="entry name" value="Methyl-accepting chemotaxis protein (MCP) signaling domain"/>
    <property type="match status" value="1"/>
</dbReference>
<dbReference type="GO" id="GO:0004888">
    <property type="term" value="F:transmembrane signaling receptor activity"/>
    <property type="evidence" value="ECO:0007669"/>
    <property type="project" value="InterPro"/>
</dbReference>
<dbReference type="InterPro" id="IPR003660">
    <property type="entry name" value="HAMP_dom"/>
</dbReference>
<dbReference type="PATRIC" id="fig|565050.3.peg.622"/>
<keyword evidence="6" id="KW-1133">Transmembrane helix</keyword>
<dbReference type="PROSITE" id="PS50111">
    <property type="entry name" value="CHEMOTAXIS_TRANSDUC_2"/>
    <property type="match status" value="1"/>
</dbReference>
<proteinExistence type="inferred from homology"/>
<feature type="transmembrane region" description="Helical" evidence="6">
    <location>
        <begin position="262"/>
        <end position="285"/>
    </location>
</feature>
<keyword evidence="11" id="KW-1185">Reference proteome</keyword>
<dbReference type="AlphaFoldDB" id="A0A0H3C572"/>
<dbReference type="Pfam" id="PF00015">
    <property type="entry name" value="MCPsignal"/>
    <property type="match status" value="1"/>
</dbReference>
<keyword evidence="2" id="KW-0997">Cell inner membrane</keyword>
<dbReference type="PROSITE" id="PS50885">
    <property type="entry name" value="HAMP"/>
    <property type="match status" value="1"/>
</dbReference>
<feature type="domain" description="Methyl-accepting transducer" evidence="7">
    <location>
        <begin position="372"/>
        <end position="608"/>
    </location>
</feature>
<dbReference type="GO" id="GO:0005886">
    <property type="term" value="C:plasma membrane"/>
    <property type="evidence" value="ECO:0007669"/>
    <property type="project" value="UniProtKB-SubCell"/>
</dbReference>
<dbReference type="SMART" id="SM00304">
    <property type="entry name" value="HAMP"/>
    <property type="match status" value="1"/>
</dbReference>
<dbReference type="GO" id="GO:0006935">
    <property type="term" value="P:chemotaxis"/>
    <property type="evidence" value="ECO:0007669"/>
    <property type="project" value="InterPro"/>
</dbReference>
<feature type="transmembrane region" description="Helical" evidence="6">
    <location>
        <begin position="27"/>
        <end position="46"/>
    </location>
</feature>
<feature type="domain" description="HAMP" evidence="9">
    <location>
        <begin position="285"/>
        <end position="338"/>
    </location>
</feature>
<gene>
    <name evidence="10" type="ordered locus">CCNA_00629</name>
</gene>
<dbReference type="Proteomes" id="UP000001364">
    <property type="component" value="Chromosome"/>
</dbReference>
<keyword evidence="6" id="KW-0812">Transmembrane</keyword>
<dbReference type="RefSeq" id="WP_012640014.1">
    <property type="nucleotide sequence ID" value="NC_011916.1"/>
</dbReference>
<dbReference type="GO" id="GO:0007165">
    <property type="term" value="P:signal transduction"/>
    <property type="evidence" value="ECO:0007669"/>
    <property type="project" value="UniProtKB-KW"/>
</dbReference>
<evidence type="ECO:0000259" key="8">
    <source>
        <dbReference type="PROSITE" id="PS50192"/>
    </source>
</evidence>
<evidence type="ECO:0000256" key="3">
    <source>
        <dbReference type="ARBA" id="ARBA00023224"/>
    </source>
</evidence>
<keyword evidence="6" id="KW-0472">Membrane</keyword>
<evidence type="ECO:0000313" key="11">
    <source>
        <dbReference type="Proteomes" id="UP000001364"/>
    </source>
</evidence>
<sequence length="628" mass="66214">MARREDREKGRSMFELLNSRLSIGKKLGLMALVLLAPLALMTFIYVQQVMKEVSFAQKERAGVEWLRKAWPQALSIYASAGQTGGASPAGAEDFSAEAAAQALQGATPDQRGEAMNKLIAAVADGSNLTLDPDLDSYYAMDAAVIGLPNLARTIGVRHNQITLEDRAVNSAQIKDALDRTKASVEAAVANDKSRAVAAGLSASLRQLETAVSAVMAASDPTSPEAIAAERVALNAIDALWRADTVVLDTMLENRQQAAMTDLFVRLGVVAAFLALAVLLAVQLAFGIQRRIGGLLAVIDKLRADDLDVHTPFTRDQNEMGRLAVALEDFKGNLKAARETTAQSEIAKREAVRAMADQFEADVGAVVALVAEKADELELTARALADTASRTSEQSATVAAAAEEATTSVAVVASSTDEMGKSVNEIAHQVNHSTSIAAQAVDRARRTSETIDRMSVSAQKIGEVVNLISEIAGQTNLLALNATIESARAGEAGRGFAVVAAEVKGLATQTAKATEDIAAQIHEIQNITSDSVSAISEIQRIIDEMNAVSTAINAAVEEQSAATREIARNTSEAANGAQDVSRNISDVLHGAQQTGSASHQVVSASQELGRQAAALRDRVDTFLKTVRAA</sequence>
<comment type="similarity">
    <text evidence="4">Belongs to the methyl-accepting chemotaxis (MCP) protein family.</text>
</comment>
<dbReference type="PROSITE" id="PS50192">
    <property type="entry name" value="T_SNARE"/>
    <property type="match status" value="1"/>
</dbReference>